<dbReference type="EMBL" id="HACA01020709">
    <property type="protein sequence ID" value="CDW38070.1"/>
    <property type="molecule type" value="Transcribed_RNA"/>
</dbReference>
<proteinExistence type="predicted"/>
<organism evidence="1">
    <name type="scientific">Lepeophtheirus salmonis</name>
    <name type="common">Salmon louse</name>
    <name type="synonym">Caligus salmonis</name>
    <dbReference type="NCBI Taxonomy" id="72036"/>
    <lineage>
        <taxon>Eukaryota</taxon>
        <taxon>Metazoa</taxon>
        <taxon>Ecdysozoa</taxon>
        <taxon>Arthropoda</taxon>
        <taxon>Crustacea</taxon>
        <taxon>Multicrustacea</taxon>
        <taxon>Hexanauplia</taxon>
        <taxon>Copepoda</taxon>
        <taxon>Siphonostomatoida</taxon>
        <taxon>Caligidae</taxon>
        <taxon>Lepeophtheirus</taxon>
    </lineage>
</organism>
<sequence>MQKISGFQTYPSRDLSKKWAERAFLGHF</sequence>
<evidence type="ECO:0000313" key="1">
    <source>
        <dbReference type="EMBL" id="CDW38070.1"/>
    </source>
</evidence>
<protein>
    <submittedName>
        <fullName evidence="1">Uncharacterized protein</fullName>
    </submittedName>
</protein>
<name>A0A0K2UJ44_LEPSM</name>
<reference evidence="1" key="1">
    <citation type="submission" date="2014-05" db="EMBL/GenBank/DDBJ databases">
        <authorList>
            <person name="Chronopoulou M."/>
        </authorList>
    </citation>
    <scope>NUCLEOTIDE SEQUENCE</scope>
    <source>
        <tissue evidence="1">Whole organism</tissue>
    </source>
</reference>
<accession>A0A0K2UJ44</accession>
<dbReference type="AlphaFoldDB" id="A0A0K2UJ44"/>